<dbReference type="Gene3D" id="1.20.5.340">
    <property type="match status" value="1"/>
</dbReference>
<evidence type="ECO:0000256" key="6">
    <source>
        <dbReference type="SAM" id="Coils"/>
    </source>
</evidence>
<dbReference type="Pfam" id="PF16531">
    <property type="entry name" value="SAS-6_N"/>
    <property type="match status" value="1"/>
</dbReference>
<evidence type="ECO:0000256" key="2">
    <source>
        <dbReference type="ARBA" id="ARBA00022490"/>
    </source>
</evidence>
<reference evidence="9" key="1">
    <citation type="submission" date="2020-12" db="EMBL/GenBank/DDBJ databases">
        <authorList>
            <person name="Iha C."/>
        </authorList>
    </citation>
    <scope>NUCLEOTIDE SEQUENCE</scope>
</reference>
<dbReference type="CDD" id="cd10142">
    <property type="entry name" value="HD_SAS6_N"/>
    <property type="match status" value="1"/>
</dbReference>
<feature type="compositionally biased region" description="Pro residues" evidence="7">
    <location>
        <begin position="492"/>
        <end position="502"/>
    </location>
</feature>
<dbReference type="PANTHER" id="PTHR44281">
    <property type="entry name" value="SPINDLE ASSEMBLY ABNORMAL PROTEIN 6 HOMOLOG"/>
    <property type="match status" value="1"/>
</dbReference>
<evidence type="ECO:0000313" key="10">
    <source>
        <dbReference type="Proteomes" id="UP000708148"/>
    </source>
</evidence>
<dbReference type="AlphaFoldDB" id="A0A8S1J8Q6"/>
<evidence type="ECO:0000256" key="4">
    <source>
        <dbReference type="ARBA" id="ARBA00023212"/>
    </source>
</evidence>
<evidence type="ECO:0000313" key="9">
    <source>
        <dbReference type="EMBL" id="CAD7703547.1"/>
    </source>
</evidence>
<dbReference type="Gene3D" id="2.170.210.20">
    <property type="entry name" value="Spindle assembly abnormal protein 6, N-terminal domain"/>
    <property type="match status" value="1"/>
</dbReference>
<comment type="subcellular location">
    <subcellularLocation>
        <location evidence="1">Cytoplasm</location>
        <location evidence="1">Cytoskeleton</location>
        <location evidence="1">Microtubule organizing center</location>
        <location evidence="1">Centrosome</location>
    </subcellularLocation>
</comment>
<gene>
    <name evidence="9" type="ORF">OSTQU699_LOCUS8904</name>
</gene>
<evidence type="ECO:0000259" key="8">
    <source>
        <dbReference type="Pfam" id="PF16531"/>
    </source>
</evidence>
<dbReference type="EMBL" id="CAJHUC010002292">
    <property type="protein sequence ID" value="CAD7703547.1"/>
    <property type="molecule type" value="Genomic_DNA"/>
</dbReference>
<evidence type="ECO:0000256" key="1">
    <source>
        <dbReference type="ARBA" id="ARBA00004300"/>
    </source>
</evidence>
<keyword evidence="5" id="KW-0131">Cell cycle</keyword>
<dbReference type="SUPFAM" id="SSF90257">
    <property type="entry name" value="Myosin rod fragments"/>
    <property type="match status" value="1"/>
</dbReference>
<dbReference type="OrthoDB" id="49058at2759"/>
<keyword evidence="3 6" id="KW-0175">Coiled coil</keyword>
<name>A0A8S1J8Q6_9CHLO</name>
<dbReference type="InterPro" id="IPR032396">
    <property type="entry name" value="SAS-6_N"/>
</dbReference>
<accession>A0A8S1J8Q6</accession>
<evidence type="ECO:0000256" key="5">
    <source>
        <dbReference type="ARBA" id="ARBA00023306"/>
    </source>
</evidence>
<dbReference type="InterPro" id="IPR038558">
    <property type="entry name" value="SAS-6_N_sf"/>
</dbReference>
<protein>
    <recommendedName>
        <fullName evidence="8">Spindle assembly abnormal protein 6 N-terminal domain-containing protein</fullName>
    </recommendedName>
</protein>
<dbReference type="PANTHER" id="PTHR44281:SF2">
    <property type="entry name" value="SPINDLE ASSEMBLY ABNORMAL PROTEIN 6 HOMOLOG"/>
    <property type="match status" value="1"/>
</dbReference>
<organism evidence="9 10">
    <name type="scientific">Ostreobium quekettii</name>
    <dbReference type="NCBI Taxonomy" id="121088"/>
    <lineage>
        <taxon>Eukaryota</taxon>
        <taxon>Viridiplantae</taxon>
        <taxon>Chlorophyta</taxon>
        <taxon>core chlorophytes</taxon>
        <taxon>Ulvophyceae</taxon>
        <taxon>TCBD clade</taxon>
        <taxon>Bryopsidales</taxon>
        <taxon>Ostreobineae</taxon>
        <taxon>Ostreobiaceae</taxon>
        <taxon>Ostreobium</taxon>
    </lineage>
</organism>
<feature type="coiled-coil region" evidence="6">
    <location>
        <begin position="202"/>
        <end position="430"/>
    </location>
</feature>
<evidence type="ECO:0000256" key="3">
    <source>
        <dbReference type="ARBA" id="ARBA00023054"/>
    </source>
</evidence>
<evidence type="ECO:0000256" key="7">
    <source>
        <dbReference type="SAM" id="MobiDB-lite"/>
    </source>
</evidence>
<keyword evidence="2" id="KW-0963">Cytoplasm</keyword>
<proteinExistence type="predicted"/>
<feature type="non-terminal residue" evidence="9">
    <location>
        <position position="1"/>
    </location>
</feature>
<comment type="caution">
    <text evidence="9">The sequence shown here is derived from an EMBL/GenBank/DDBJ whole genome shotgun (WGS) entry which is preliminary data.</text>
</comment>
<keyword evidence="10" id="KW-1185">Reference proteome</keyword>
<keyword evidence="4" id="KW-0206">Cytoskeleton</keyword>
<sequence>LVDPFRGVQILRVHISNEEDMHFLHTLEVSEDDFQALKAEHCIHVDFSNFPGKIIDLLGKCIESQGEALPRYQSILTMSGGESKLQIVETNDFRKVSHVTLNFRPGDDLTVKQFLAFNFCELKEICGKLEKELKDSKRDGQVLQGRMGQARSTLEDAGYSHRQQTMEARANLKATHAAGLEGSSWERYLPRDHTDRERGQLDQHLREELEALRACNKRLEAENRELLAVKQDVSSKVSEHCIPVAHRERILLQADRDKLRDQSHQLSSEKRNLELKMSDAKVSTRGLKERLAGHMDSFAEYKAQIDSLESAKVQLEVRVEELKQSLAKAEEKAKELANGKKESDEIIEKFMRDLHEARERTRKISAQHMRQEDIIVQLRSQVQEATREKEQAQNECDKALGELSQLESGNMALKDQLEQCQKKLQETNNTLYWLQSQDAQLQPSPFTHARGFRPSVLPPSNSQMSPTQMVYPGLPGQSPPVQPHPGQSPRGQPHPVPPPAQPRNPNFMSRYQALRD</sequence>
<feature type="domain" description="Spindle assembly abnormal protein 6 N-terminal" evidence="8">
    <location>
        <begin position="9"/>
        <end position="103"/>
    </location>
</feature>
<feature type="compositionally biased region" description="Polar residues" evidence="7">
    <location>
        <begin position="458"/>
        <end position="468"/>
    </location>
</feature>
<dbReference type="Proteomes" id="UP000708148">
    <property type="component" value="Unassembled WGS sequence"/>
</dbReference>
<feature type="region of interest" description="Disordered" evidence="7">
    <location>
        <begin position="444"/>
        <end position="516"/>
    </location>
</feature>